<name>A0A0D6B6L9_RHOSU</name>
<dbReference type="InterPro" id="IPR047198">
    <property type="entry name" value="DDP-like_NUDIX"/>
</dbReference>
<dbReference type="PANTHER" id="PTHR12629">
    <property type="entry name" value="DIPHOSPHOINOSITOL POLYPHOSPHATE PHOSPHOHYDROLASE"/>
    <property type="match status" value="1"/>
</dbReference>
<dbReference type="PANTHER" id="PTHR12629:SF0">
    <property type="entry name" value="DIPHOSPHOINOSITOL-POLYPHOSPHATE DIPHOSPHATASE"/>
    <property type="match status" value="1"/>
</dbReference>
<gene>
    <name evidence="6" type="ORF">NHU_03361</name>
</gene>
<keyword evidence="4" id="KW-0460">Magnesium</keyword>
<feature type="domain" description="Nudix hydrolase" evidence="5">
    <location>
        <begin position="20"/>
        <end position="136"/>
    </location>
</feature>
<accession>A0A0D6B6L9</accession>
<reference evidence="6 7" key="1">
    <citation type="submission" date="2015-02" db="EMBL/GenBank/DDBJ databases">
        <title>Genome sequene of Rhodovulum sulfidophilum DSM 2351.</title>
        <authorList>
            <person name="Nagao N."/>
        </authorList>
    </citation>
    <scope>NUCLEOTIDE SEQUENCE [LARGE SCALE GENOMIC DNA]</scope>
    <source>
        <strain evidence="6 7">DSM 2351</strain>
    </source>
</reference>
<dbReference type="AlphaFoldDB" id="A0A0D6B6L9"/>
<evidence type="ECO:0000256" key="3">
    <source>
        <dbReference type="ARBA" id="ARBA00022801"/>
    </source>
</evidence>
<organism evidence="6 7">
    <name type="scientific">Rhodovulum sulfidophilum</name>
    <name type="common">Rhodobacter sulfidophilus</name>
    <dbReference type="NCBI Taxonomy" id="35806"/>
    <lineage>
        <taxon>Bacteria</taxon>
        <taxon>Pseudomonadati</taxon>
        <taxon>Pseudomonadota</taxon>
        <taxon>Alphaproteobacteria</taxon>
        <taxon>Rhodobacterales</taxon>
        <taxon>Paracoccaceae</taxon>
        <taxon>Rhodovulum</taxon>
    </lineage>
</organism>
<dbReference type="OrthoDB" id="7066910at2"/>
<keyword evidence="2" id="KW-0479">Metal-binding</keyword>
<dbReference type="GO" id="GO:0016462">
    <property type="term" value="F:pyrophosphatase activity"/>
    <property type="evidence" value="ECO:0007669"/>
    <property type="project" value="InterPro"/>
</dbReference>
<comment type="cofactor">
    <cofactor evidence="1">
        <name>Mg(2+)</name>
        <dbReference type="ChEBI" id="CHEBI:18420"/>
    </cofactor>
</comment>
<evidence type="ECO:0000313" key="6">
    <source>
        <dbReference type="EMBL" id="BAQ70495.1"/>
    </source>
</evidence>
<keyword evidence="3 6" id="KW-0378">Hydrolase</keyword>
<dbReference type="KEGG" id="rsu:NHU_03361"/>
<evidence type="ECO:0000313" key="7">
    <source>
        <dbReference type="Proteomes" id="UP000064912"/>
    </source>
</evidence>
<dbReference type="GO" id="GO:0046872">
    <property type="term" value="F:metal ion binding"/>
    <property type="evidence" value="ECO:0007669"/>
    <property type="project" value="UniProtKB-KW"/>
</dbReference>
<dbReference type="CDD" id="cd04666">
    <property type="entry name" value="NUDIX_DIPP2_like_Nudt4"/>
    <property type="match status" value="1"/>
</dbReference>
<protein>
    <submittedName>
        <fullName evidence="6">Hydrolase, NUDIX family protein</fullName>
    </submittedName>
</protein>
<evidence type="ECO:0000256" key="2">
    <source>
        <dbReference type="ARBA" id="ARBA00022723"/>
    </source>
</evidence>
<dbReference type="Gene3D" id="3.90.79.10">
    <property type="entry name" value="Nucleoside Triphosphate Pyrophosphohydrolase"/>
    <property type="match status" value="1"/>
</dbReference>
<dbReference type="EMBL" id="AP014800">
    <property type="protein sequence ID" value="BAQ70495.1"/>
    <property type="molecule type" value="Genomic_DNA"/>
</dbReference>
<dbReference type="InterPro" id="IPR000086">
    <property type="entry name" value="NUDIX_hydrolase_dom"/>
</dbReference>
<evidence type="ECO:0000256" key="4">
    <source>
        <dbReference type="ARBA" id="ARBA00022842"/>
    </source>
</evidence>
<dbReference type="Proteomes" id="UP000064912">
    <property type="component" value="Chromosome"/>
</dbReference>
<dbReference type="Pfam" id="PF00293">
    <property type="entry name" value="NUDIX"/>
    <property type="match status" value="1"/>
</dbReference>
<dbReference type="PATRIC" id="fig|35806.4.peg.3451"/>
<proteinExistence type="predicted"/>
<evidence type="ECO:0000256" key="1">
    <source>
        <dbReference type="ARBA" id="ARBA00001946"/>
    </source>
</evidence>
<dbReference type="GO" id="GO:0005737">
    <property type="term" value="C:cytoplasm"/>
    <property type="evidence" value="ECO:0007669"/>
    <property type="project" value="TreeGrafter"/>
</dbReference>
<dbReference type="GeneID" id="93537647"/>
<dbReference type="SUPFAM" id="SSF55811">
    <property type="entry name" value="Nudix"/>
    <property type="match status" value="1"/>
</dbReference>
<dbReference type="eggNOG" id="COG0494">
    <property type="taxonomic scope" value="Bacteria"/>
</dbReference>
<sequence length="163" mass="18235">MGLDADLAIERQHPLGSQIAALPLRLDRNGRLGVLMVTSRGTGRWVVPKGWTMEGHSPWGAAGIEALEEAGAEGRVASHSIGSYEYDKRLDDGTVLRCRVEVFPMLVCKLRRNWKERDERIRRWFTPKAAAQRVDEPELAALLRGLSQKPEKLPVIRDLLGSD</sequence>
<dbReference type="RefSeq" id="WP_042456385.1">
    <property type="nucleotide sequence ID" value="NZ_CP015421.1"/>
</dbReference>
<dbReference type="InterPro" id="IPR015797">
    <property type="entry name" value="NUDIX_hydrolase-like_dom_sf"/>
</dbReference>
<evidence type="ECO:0000259" key="5">
    <source>
        <dbReference type="Pfam" id="PF00293"/>
    </source>
</evidence>